<dbReference type="Gene3D" id="1.20.1280.50">
    <property type="match status" value="1"/>
</dbReference>
<accession>A0A9P6H263</accession>
<evidence type="ECO:0000313" key="2">
    <source>
        <dbReference type="EMBL" id="KAF9777229.1"/>
    </source>
</evidence>
<proteinExistence type="predicted"/>
<reference evidence="2" key="1">
    <citation type="journal article" date="2020" name="Nat. Commun.">
        <title>Large-scale genome sequencing of mycorrhizal fungi provides insights into the early evolution of symbiotic traits.</title>
        <authorList>
            <person name="Miyauchi S."/>
            <person name="Kiss E."/>
            <person name="Kuo A."/>
            <person name="Drula E."/>
            <person name="Kohler A."/>
            <person name="Sanchez-Garcia M."/>
            <person name="Morin E."/>
            <person name="Andreopoulos B."/>
            <person name="Barry K.W."/>
            <person name="Bonito G."/>
            <person name="Buee M."/>
            <person name="Carver A."/>
            <person name="Chen C."/>
            <person name="Cichocki N."/>
            <person name="Clum A."/>
            <person name="Culley D."/>
            <person name="Crous P.W."/>
            <person name="Fauchery L."/>
            <person name="Girlanda M."/>
            <person name="Hayes R.D."/>
            <person name="Keri Z."/>
            <person name="LaButti K."/>
            <person name="Lipzen A."/>
            <person name="Lombard V."/>
            <person name="Magnuson J."/>
            <person name="Maillard F."/>
            <person name="Murat C."/>
            <person name="Nolan M."/>
            <person name="Ohm R.A."/>
            <person name="Pangilinan J."/>
            <person name="Pereira M.F."/>
            <person name="Perotto S."/>
            <person name="Peter M."/>
            <person name="Pfister S."/>
            <person name="Riley R."/>
            <person name="Sitrit Y."/>
            <person name="Stielow J.B."/>
            <person name="Szollosi G."/>
            <person name="Zifcakova L."/>
            <person name="Stursova M."/>
            <person name="Spatafora J.W."/>
            <person name="Tedersoo L."/>
            <person name="Vaario L.M."/>
            <person name="Yamada A."/>
            <person name="Yan M."/>
            <person name="Wang P."/>
            <person name="Xu J."/>
            <person name="Bruns T."/>
            <person name="Baldrian P."/>
            <person name="Vilgalys R."/>
            <person name="Dunand C."/>
            <person name="Henrissat B."/>
            <person name="Grigoriev I.V."/>
            <person name="Hibbett D."/>
            <person name="Nagy L.G."/>
            <person name="Martin F.M."/>
        </authorList>
    </citation>
    <scope>NUCLEOTIDE SEQUENCE</scope>
    <source>
        <strain evidence="2">UH-Tt-Lm1</strain>
    </source>
</reference>
<dbReference type="AlphaFoldDB" id="A0A9P6H263"/>
<dbReference type="Proteomes" id="UP000736335">
    <property type="component" value="Unassembled WGS sequence"/>
</dbReference>
<gene>
    <name evidence="2" type="ORF">BJ322DRAFT_1115165</name>
</gene>
<dbReference type="SUPFAM" id="SSF81383">
    <property type="entry name" value="F-box domain"/>
    <property type="match status" value="1"/>
</dbReference>
<dbReference type="InterPro" id="IPR036047">
    <property type="entry name" value="F-box-like_dom_sf"/>
</dbReference>
<comment type="caution">
    <text evidence="2">The sequence shown here is derived from an EMBL/GenBank/DDBJ whole genome shotgun (WGS) entry which is preliminary data.</text>
</comment>
<name>A0A9P6H263_9AGAM</name>
<keyword evidence="3" id="KW-1185">Reference proteome</keyword>
<dbReference type="SMART" id="SM00256">
    <property type="entry name" value="FBOX"/>
    <property type="match status" value="1"/>
</dbReference>
<dbReference type="Pfam" id="PF12937">
    <property type="entry name" value="F-box-like"/>
    <property type="match status" value="1"/>
</dbReference>
<sequence>MVSVEFLNGLSPTRLLPVFKRPRARITPRVSHAQRANPIFHTLYLSTGHRYLPRKGPVAFALVFALNEELKRMTHSPSFTLEAVSQLDHGALAALASIRECKNSSNRVNRIPTDILSLIPTHLPAQKDRFHATSVCRHWHGTLLKHGVLWSQLFLMSDIIAHGDDPAGTIPMISPRAHQIRYLEFMEYSWQDIAEFSESNSGQLPLLHTIKILCSEGSHPHGQSTVASPSSSPYFRGSINLEQFVLDFAKLSSLCHFVFPNLTMLQTVEREVYVTGTRETSVTHLRICPTSFSWNTIIQQYMASPIEAVTLSINYPWEKGIQGFLVIQSRTAVVRLGFKVEKICWDDAGLSMSHAEMCCQIFPQALTTIQDHPLLSHFKRLELRHWAVLESLWVELMANKVEELLTVLGPLDKLTIWGCDLRVLLSTFLGNPELEDLE</sequence>
<evidence type="ECO:0000313" key="3">
    <source>
        <dbReference type="Proteomes" id="UP000736335"/>
    </source>
</evidence>
<protein>
    <recommendedName>
        <fullName evidence="1">F-box domain-containing protein</fullName>
    </recommendedName>
</protein>
<dbReference type="EMBL" id="WIUZ02000064">
    <property type="protein sequence ID" value="KAF9777229.1"/>
    <property type="molecule type" value="Genomic_DNA"/>
</dbReference>
<organism evidence="2 3">
    <name type="scientific">Thelephora terrestris</name>
    <dbReference type="NCBI Taxonomy" id="56493"/>
    <lineage>
        <taxon>Eukaryota</taxon>
        <taxon>Fungi</taxon>
        <taxon>Dikarya</taxon>
        <taxon>Basidiomycota</taxon>
        <taxon>Agaricomycotina</taxon>
        <taxon>Agaricomycetes</taxon>
        <taxon>Thelephorales</taxon>
        <taxon>Thelephoraceae</taxon>
        <taxon>Thelephora</taxon>
    </lineage>
</organism>
<feature type="domain" description="F-box" evidence="1">
    <location>
        <begin position="105"/>
        <end position="153"/>
    </location>
</feature>
<evidence type="ECO:0000259" key="1">
    <source>
        <dbReference type="PROSITE" id="PS50181"/>
    </source>
</evidence>
<reference evidence="2" key="2">
    <citation type="submission" date="2020-11" db="EMBL/GenBank/DDBJ databases">
        <authorList>
            <consortium name="DOE Joint Genome Institute"/>
            <person name="Kuo A."/>
            <person name="Miyauchi S."/>
            <person name="Kiss E."/>
            <person name="Drula E."/>
            <person name="Kohler A."/>
            <person name="Sanchez-Garcia M."/>
            <person name="Andreopoulos B."/>
            <person name="Barry K.W."/>
            <person name="Bonito G."/>
            <person name="Buee M."/>
            <person name="Carver A."/>
            <person name="Chen C."/>
            <person name="Cichocki N."/>
            <person name="Clum A."/>
            <person name="Culley D."/>
            <person name="Crous P.W."/>
            <person name="Fauchery L."/>
            <person name="Girlanda M."/>
            <person name="Hayes R."/>
            <person name="Keri Z."/>
            <person name="Labutti K."/>
            <person name="Lipzen A."/>
            <person name="Lombard V."/>
            <person name="Magnuson J."/>
            <person name="Maillard F."/>
            <person name="Morin E."/>
            <person name="Murat C."/>
            <person name="Nolan M."/>
            <person name="Ohm R."/>
            <person name="Pangilinan J."/>
            <person name="Pereira M."/>
            <person name="Perotto S."/>
            <person name="Peter M."/>
            <person name="Riley R."/>
            <person name="Sitrit Y."/>
            <person name="Stielow B."/>
            <person name="Szollosi G."/>
            <person name="Zifcakova L."/>
            <person name="Stursova M."/>
            <person name="Spatafora J.W."/>
            <person name="Tedersoo L."/>
            <person name="Vaario L.-M."/>
            <person name="Yamada A."/>
            <person name="Yan M."/>
            <person name="Wang P."/>
            <person name="Xu J."/>
            <person name="Bruns T."/>
            <person name="Baldrian P."/>
            <person name="Vilgalys R."/>
            <person name="Henrissat B."/>
            <person name="Grigoriev I.V."/>
            <person name="Hibbett D."/>
            <person name="Nagy L.G."/>
            <person name="Martin F.M."/>
        </authorList>
    </citation>
    <scope>NUCLEOTIDE SEQUENCE</scope>
    <source>
        <strain evidence="2">UH-Tt-Lm1</strain>
    </source>
</reference>
<dbReference type="PROSITE" id="PS50181">
    <property type="entry name" value="FBOX"/>
    <property type="match status" value="1"/>
</dbReference>
<dbReference type="InterPro" id="IPR001810">
    <property type="entry name" value="F-box_dom"/>
</dbReference>